<dbReference type="EMBL" id="FXTZ01000019">
    <property type="protein sequence ID" value="SMP34809.1"/>
    <property type="molecule type" value="Genomic_DNA"/>
</dbReference>
<evidence type="ECO:0008006" key="3">
    <source>
        <dbReference type="Google" id="ProtNLM"/>
    </source>
</evidence>
<dbReference type="Proteomes" id="UP001157960">
    <property type="component" value="Unassembled WGS sequence"/>
</dbReference>
<evidence type="ECO:0000313" key="1">
    <source>
        <dbReference type="EMBL" id="SMP34809.1"/>
    </source>
</evidence>
<organism evidence="1 2">
    <name type="scientific">Chryseobacterium profundimaris</name>
    <dbReference type="NCBI Taxonomy" id="1387275"/>
    <lineage>
        <taxon>Bacteria</taxon>
        <taxon>Pseudomonadati</taxon>
        <taxon>Bacteroidota</taxon>
        <taxon>Flavobacteriia</taxon>
        <taxon>Flavobacteriales</taxon>
        <taxon>Weeksellaceae</taxon>
        <taxon>Chryseobacterium group</taxon>
        <taxon>Chryseobacterium</taxon>
    </lineage>
</organism>
<keyword evidence="2" id="KW-1185">Reference proteome</keyword>
<name>A0ABY1PJ39_9FLAO</name>
<proteinExistence type="predicted"/>
<gene>
    <name evidence="1" type="ORF">SAMN06264346_1192</name>
</gene>
<protein>
    <recommendedName>
        <fullName evidence="3">Transposase</fullName>
    </recommendedName>
</protein>
<accession>A0ABY1PJ39</accession>
<comment type="caution">
    <text evidence="1">The sequence shown here is derived from an EMBL/GenBank/DDBJ whole genome shotgun (WGS) entry which is preliminary data.</text>
</comment>
<reference evidence="1 2" key="1">
    <citation type="submission" date="2017-05" db="EMBL/GenBank/DDBJ databases">
        <authorList>
            <person name="Varghese N."/>
            <person name="Submissions S."/>
        </authorList>
    </citation>
    <scope>NUCLEOTIDE SEQUENCE [LARGE SCALE GENOMIC DNA]</scope>
    <source>
        <strain evidence="1 2">DSM 28214</strain>
    </source>
</reference>
<evidence type="ECO:0000313" key="2">
    <source>
        <dbReference type="Proteomes" id="UP001157960"/>
    </source>
</evidence>
<sequence length="36" mass="4259">MSKLKKNEGKYLKLYKKAMLACQPSLHFIFNTHYAL</sequence>